<evidence type="ECO:0000313" key="4">
    <source>
        <dbReference type="EMBL" id="MBW5480797.1"/>
    </source>
</evidence>
<dbReference type="InterPro" id="IPR051052">
    <property type="entry name" value="Diverse_substrate_MTase"/>
</dbReference>
<keyword evidence="5" id="KW-1185">Reference proteome</keyword>
<dbReference type="SUPFAM" id="SSF53335">
    <property type="entry name" value="S-adenosyl-L-methionine-dependent methyltransferases"/>
    <property type="match status" value="1"/>
</dbReference>
<dbReference type="PANTHER" id="PTHR44942">
    <property type="entry name" value="METHYLTRANSF_11 DOMAIN-CONTAINING PROTEIN"/>
    <property type="match status" value="1"/>
</dbReference>
<evidence type="ECO:0000259" key="3">
    <source>
        <dbReference type="Pfam" id="PF08242"/>
    </source>
</evidence>
<evidence type="ECO:0000313" key="5">
    <source>
        <dbReference type="Proteomes" id="UP000812013"/>
    </source>
</evidence>
<accession>A0ABS6YZ93</accession>
<evidence type="ECO:0000256" key="1">
    <source>
        <dbReference type="ARBA" id="ARBA00022603"/>
    </source>
</evidence>
<dbReference type="Gene3D" id="3.40.50.150">
    <property type="entry name" value="Vaccinia Virus protein VP39"/>
    <property type="match status" value="1"/>
</dbReference>
<dbReference type="InterPro" id="IPR029063">
    <property type="entry name" value="SAM-dependent_MTases_sf"/>
</dbReference>
<dbReference type="Proteomes" id="UP000812013">
    <property type="component" value="Unassembled WGS sequence"/>
</dbReference>
<dbReference type="Pfam" id="PF08242">
    <property type="entry name" value="Methyltransf_12"/>
    <property type="match status" value="1"/>
</dbReference>
<reference evidence="4 5" key="1">
    <citation type="submission" date="2019-12" db="EMBL/GenBank/DDBJ databases">
        <title>Genome sequence of Streptomyces bambusae.</title>
        <authorList>
            <person name="Bansal K."/>
            <person name="Choksket S."/>
            <person name="Korpole S."/>
            <person name="Patil P.B."/>
        </authorList>
    </citation>
    <scope>NUCLEOTIDE SEQUENCE [LARGE SCALE GENOMIC DNA]</scope>
    <source>
        <strain evidence="4 5">SK60</strain>
    </source>
</reference>
<evidence type="ECO:0000256" key="2">
    <source>
        <dbReference type="ARBA" id="ARBA00022679"/>
    </source>
</evidence>
<dbReference type="EMBL" id="WTFF01000008">
    <property type="protein sequence ID" value="MBW5480797.1"/>
    <property type="molecule type" value="Genomic_DNA"/>
</dbReference>
<protein>
    <submittedName>
        <fullName evidence="4">Methyltransferase domain-containing protein</fullName>
    </submittedName>
</protein>
<dbReference type="GO" id="GO:0008168">
    <property type="term" value="F:methyltransferase activity"/>
    <property type="evidence" value="ECO:0007669"/>
    <property type="project" value="UniProtKB-KW"/>
</dbReference>
<dbReference type="InterPro" id="IPR013217">
    <property type="entry name" value="Methyltransf_12"/>
</dbReference>
<dbReference type="PANTHER" id="PTHR44942:SF4">
    <property type="entry name" value="METHYLTRANSFERASE TYPE 11 DOMAIN-CONTAINING PROTEIN"/>
    <property type="match status" value="1"/>
</dbReference>
<keyword evidence="2" id="KW-0808">Transferase</keyword>
<dbReference type="CDD" id="cd02440">
    <property type="entry name" value="AdoMet_MTases"/>
    <property type="match status" value="1"/>
</dbReference>
<keyword evidence="1 4" id="KW-0489">Methyltransferase</keyword>
<dbReference type="RefSeq" id="WP_219664680.1">
    <property type="nucleotide sequence ID" value="NZ_WTFF01000008.1"/>
</dbReference>
<organism evidence="4 5">
    <name type="scientific">Streptomyces bambusae</name>
    <dbReference type="NCBI Taxonomy" id="1550616"/>
    <lineage>
        <taxon>Bacteria</taxon>
        <taxon>Bacillati</taxon>
        <taxon>Actinomycetota</taxon>
        <taxon>Actinomycetes</taxon>
        <taxon>Kitasatosporales</taxon>
        <taxon>Streptomycetaceae</taxon>
        <taxon>Streptomyces</taxon>
    </lineage>
</organism>
<proteinExistence type="predicted"/>
<gene>
    <name evidence="4" type="ORF">GPJ59_02510</name>
</gene>
<dbReference type="GO" id="GO:0032259">
    <property type="term" value="P:methylation"/>
    <property type="evidence" value="ECO:0007669"/>
    <property type="project" value="UniProtKB-KW"/>
</dbReference>
<comment type="caution">
    <text evidence="4">The sequence shown here is derived from an EMBL/GenBank/DDBJ whole genome shotgun (WGS) entry which is preliminary data.</text>
</comment>
<name>A0ABS6YZ93_9ACTN</name>
<sequence length="268" mass="29610">MSLFDSVDRHYARYRPRLPDQVVQLLARELVGAAAPRLLDLGAGTGQVALSMLPALPRTAHLDLVDQDGGMLRTALDELRPHLGERTATVHALPAEEFAPTQPGYQADLVTCCRAFHWMDRPVVLAMADRVAAPHAAVAIMGDGSLWTHKAEWTVALRTLIQSHLGEDRRAGTTGTYREPGRRYEDDLAGSAFSDIAEHRIPFNRAWTPRSVLGYLRSTSFARPDLFTDHAAFEEPAEDLLLRHAQDGVLHEDGVFTVLLARRPGVAR</sequence>
<feature type="domain" description="Methyltransferase type 12" evidence="3">
    <location>
        <begin position="39"/>
        <end position="133"/>
    </location>
</feature>